<reference evidence="4" key="2">
    <citation type="submission" date="2024-04" db="EMBL/GenBank/DDBJ databases">
        <authorList>
            <person name="Chen Y."/>
            <person name="Shah S."/>
            <person name="Dougan E. K."/>
            <person name="Thang M."/>
            <person name="Chan C."/>
        </authorList>
    </citation>
    <scope>NUCLEOTIDE SEQUENCE [LARGE SCALE GENOMIC DNA]</scope>
</reference>
<proteinExistence type="predicted"/>
<dbReference type="InterPro" id="IPR013083">
    <property type="entry name" value="Znf_RING/FYVE/PHD"/>
</dbReference>
<evidence type="ECO:0000313" key="6">
    <source>
        <dbReference type="Proteomes" id="UP001152797"/>
    </source>
</evidence>
<organism evidence="3">
    <name type="scientific">Cladocopium goreaui</name>
    <dbReference type="NCBI Taxonomy" id="2562237"/>
    <lineage>
        <taxon>Eukaryota</taxon>
        <taxon>Sar</taxon>
        <taxon>Alveolata</taxon>
        <taxon>Dinophyceae</taxon>
        <taxon>Suessiales</taxon>
        <taxon>Symbiodiniaceae</taxon>
        <taxon>Cladocopium</taxon>
    </lineage>
</organism>
<dbReference type="EMBL" id="CAMXCT020001446">
    <property type="protein sequence ID" value="CAL1143523.1"/>
    <property type="molecule type" value="Genomic_DNA"/>
</dbReference>
<dbReference type="InterPro" id="IPR001841">
    <property type="entry name" value="Znf_RING"/>
</dbReference>
<evidence type="ECO:0000256" key="1">
    <source>
        <dbReference type="PROSITE-ProRule" id="PRU00175"/>
    </source>
</evidence>
<comment type="caution">
    <text evidence="3">The sequence shown here is derived from an EMBL/GenBank/DDBJ whole genome shotgun (WGS) entry which is preliminary data.</text>
</comment>
<protein>
    <submittedName>
        <fullName evidence="5">RING-type domain-containing protein</fullName>
    </submittedName>
</protein>
<gene>
    <name evidence="3" type="ORF">C1SCF055_LOCUS17163</name>
</gene>
<dbReference type="Proteomes" id="UP001152797">
    <property type="component" value="Unassembled WGS sequence"/>
</dbReference>
<dbReference type="Gene3D" id="3.30.40.10">
    <property type="entry name" value="Zinc/RING finger domain, C3HC4 (zinc finger)"/>
    <property type="match status" value="1"/>
</dbReference>
<dbReference type="OrthoDB" id="301470at2759"/>
<dbReference type="PROSITE" id="PS50089">
    <property type="entry name" value="ZF_RING_2"/>
    <property type="match status" value="1"/>
</dbReference>
<feature type="domain" description="RING-type" evidence="2">
    <location>
        <begin position="157"/>
        <end position="196"/>
    </location>
</feature>
<evidence type="ECO:0000313" key="3">
    <source>
        <dbReference type="EMBL" id="CAI3990148.1"/>
    </source>
</evidence>
<evidence type="ECO:0000259" key="2">
    <source>
        <dbReference type="PROSITE" id="PS50089"/>
    </source>
</evidence>
<accession>A0A9P1CFL3</accession>
<keyword evidence="1" id="KW-0863">Zinc-finger</keyword>
<evidence type="ECO:0000313" key="5">
    <source>
        <dbReference type="EMBL" id="CAL4777460.1"/>
    </source>
</evidence>
<dbReference type="EMBL" id="CAMXCT010001446">
    <property type="protein sequence ID" value="CAI3990148.1"/>
    <property type="molecule type" value="Genomic_DNA"/>
</dbReference>
<dbReference type="EMBL" id="CAMXCT030001446">
    <property type="protein sequence ID" value="CAL4777460.1"/>
    <property type="molecule type" value="Genomic_DNA"/>
</dbReference>
<name>A0A9P1CFL3_9DINO</name>
<keyword evidence="6" id="KW-1185">Reference proteome</keyword>
<dbReference type="SMART" id="SM00184">
    <property type="entry name" value="RING"/>
    <property type="match status" value="1"/>
</dbReference>
<dbReference type="Pfam" id="PF13639">
    <property type="entry name" value="zf-RING_2"/>
    <property type="match status" value="1"/>
</dbReference>
<dbReference type="SUPFAM" id="SSF57850">
    <property type="entry name" value="RING/U-box"/>
    <property type="match status" value="1"/>
</dbReference>
<dbReference type="CDD" id="cd16448">
    <property type="entry name" value="RING-H2"/>
    <property type="match status" value="1"/>
</dbReference>
<dbReference type="GO" id="GO:0008270">
    <property type="term" value="F:zinc ion binding"/>
    <property type="evidence" value="ECO:0007669"/>
    <property type="project" value="UniProtKB-KW"/>
</dbReference>
<keyword evidence="1" id="KW-0862">Zinc</keyword>
<keyword evidence="1" id="KW-0479">Metal-binding</keyword>
<reference evidence="3" key="1">
    <citation type="submission" date="2022-10" db="EMBL/GenBank/DDBJ databases">
        <authorList>
            <person name="Chen Y."/>
            <person name="Dougan E. K."/>
            <person name="Chan C."/>
            <person name="Rhodes N."/>
            <person name="Thang M."/>
        </authorList>
    </citation>
    <scope>NUCLEOTIDE SEQUENCE</scope>
</reference>
<dbReference type="AlphaFoldDB" id="A0A9P1CFL3"/>
<evidence type="ECO:0000313" key="4">
    <source>
        <dbReference type="EMBL" id="CAL1143523.1"/>
    </source>
</evidence>
<sequence length="230" mass="26131">MPAMPCCFSFFRCRFPDDLDERGTFQISLQRRAGQALGIMAAYCPDYDGLVIEGLTEESDTAIAQWNQEHPEAELLAGLAIMEVNGRRKGEEIMAELRPGRAETLEMRVTQNLTPVQWTILREAKRKKRCLKRAEEVERLLELLVVGGDRDAPDECCSICLDKLHGSVIVRLPCGHHFHKICTAKWFASGKRKLLPSKIFGARWSSDTNIYSNNWTMWDATPRRCEVGVC</sequence>